<dbReference type="VEuPathDB" id="FungiDB:TSTA_017290"/>
<name>B8MFC0_TALSN</name>
<accession>B8MFC0</accession>
<dbReference type="Proteomes" id="UP000001745">
    <property type="component" value="Unassembled WGS sequence"/>
</dbReference>
<keyword evidence="4" id="KW-1185">Reference proteome</keyword>
<proteinExistence type="predicted"/>
<feature type="compositionally biased region" description="Acidic residues" evidence="1">
    <location>
        <begin position="16"/>
        <end position="25"/>
    </location>
</feature>
<gene>
    <name evidence="3" type="ORF">TSTA_017290</name>
</gene>
<feature type="domain" description="Bacteriophage T5 Orf172 DNA-binding" evidence="2">
    <location>
        <begin position="285"/>
        <end position="374"/>
    </location>
</feature>
<dbReference type="InterPro" id="IPR053006">
    <property type="entry name" value="Meiosis_regulatory"/>
</dbReference>
<protein>
    <recommendedName>
        <fullName evidence="2">Bacteriophage T5 Orf172 DNA-binding domain-containing protein</fullName>
    </recommendedName>
</protein>
<evidence type="ECO:0000259" key="2">
    <source>
        <dbReference type="SMART" id="SM00974"/>
    </source>
</evidence>
<organism evidence="3 4">
    <name type="scientific">Talaromyces stipitatus (strain ATCC 10500 / CBS 375.48 / QM 6759 / NRRL 1006)</name>
    <name type="common">Penicillium stipitatum</name>
    <dbReference type="NCBI Taxonomy" id="441959"/>
    <lineage>
        <taxon>Eukaryota</taxon>
        <taxon>Fungi</taxon>
        <taxon>Dikarya</taxon>
        <taxon>Ascomycota</taxon>
        <taxon>Pezizomycotina</taxon>
        <taxon>Eurotiomycetes</taxon>
        <taxon>Eurotiomycetidae</taxon>
        <taxon>Eurotiales</taxon>
        <taxon>Trichocomaceae</taxon>
        <taxon>Talaromyces</taxon>
        <taxon>Talaromyces sect. Talaromyces</taxon>
    </lineage>
</organism>
<dbReference type="InParanoid" id="B8MFC0"/>
<dbReference type="PANTHER" id="PTHR28094">
    <property type="entry name" value="MEIOTICALLY UP-REGULATED GENE 113 PROTEIN"/>
    <property type="match status" value="1"/>
</dbReference>
<sequence>MWCDESVWTAVHDSNEEAEEEEQNDDSFMSDLFSRLGFYTHSTRESTSEADTPIRPTTERSNNQGRRTCESTPVTDTPTRPRTARNKPSLPSATETPRRPKNARNKRNSTSATDTPTPPRTARAKRNSTSATDTTITEPNSTPRRTRKPTPKATPKSASTRNPRSPLAGADSTPLPSTGPSSDGIEELTDRLKDLNAGDEDDMDLDLSDADSVIATQSVVSYGPRDPQHRDYDKYLPDGLHGSLYYDIVIKHLSTKLYKKDGPGYVYILRVTPVTPDKDGAESTDNKKIILKVGSCGSIPERLKTLSEKCKHYEYEIIRDWPEIGLIDLSYKAEKLAHATLKHRSYQSNCLCDKRHTEFFRVCPEEVKDVYKCVKHWAHIMNTYKDELWRNASNRTRS</sequence>
<dbReference type="AlphaFoldDB" id="B8MFC0"/>
<dbReference type="OrthoDB" id="5503823at2759"/>
<feature type="region of interest" description="Disordered" evidence="1">
    <location>
        <begin position="1"/>
        <end position="186"/>
    </location>
</feature>
<dbReference type="PhylomeDB" id="B8MFC0"/>
<evidence type="ECO:0000256" key="1">
    <source>
        <dbReference type="SAM" id="MobiDB-lite"/>
    </source>
</evidence>
<dbReference type="SMART" id="SM00974">
    <property type="entry name" value="T5orf172"/>
    <property type="match status" value="1"/>
</dbReference>
<dbReference type="Pfam" id="PF10544">
    <property type="entry name" value="T5orf172"/>
    <property type="match status" value="1"/>
</dbReference>
<dbReference type="RefSeq" id="XP_002483888.1">
    <property type="nucleotide sequence ID" value="XM_002483843.1"/>
</dbReference>
<evidence type="ECO:0000313" key="3">
    <source>
        <dbReference type="EMBL" id="EED16654.1"/>
    </source>
</evidence>
<dbReference type="HOGENOM" id="CLU_639652_0_0_1"/>
<feature type="compositionally biased region" description="Low complexity" evidence="1">
    <location>
        <begin position="72"/>
        <end position="81"/>
    </location>
</feature>
<feature type="compositionally biased region" description="Polar residues" evidence="1">
    <location>
        <begin position="127"/>
        <end position="143"/>
    </location>
</feature>
<reference evidence="4" key="1">
    <citation type="journal article" date="2015" name="Genome Announc.">
        <title>Genome sequence of the AIDS-associated pathogen Penicillium marneffei (ATCC18224) and its near taxonomic relative Talaromyces stipitatus (ATCC10500).</title>
        <authorList>
            <person name="Nierman W.C."/>
            <person name="Fedorova-Abrams N.D."/>
            <person name="Andrianopoulos A."/>
        </authorList>
    </citation>
    <scope>NUCLEOTIDE SEQUENCE [LARGE SCALE GENOMIC DNA]</scope>
    <source>
        <strain evidence="4">ATCC 10500 / CBS 375.48 / QM 6759 / NRRL 1006</strain>
    </source>
</reference>
<dbReference type="GeneID" id="8103702"/>
<dbReference type="PANTHER" id="PTHR28094:SF1">
    <property type="entry name" value="MEIOTICALLY UP-REGULATED GENE 113 PROTEIN"/>
    <property type="match status" value="1"/>
</dbReference>
<dbReference type="InterPro" id="IPR018306">
    <property type="entry name" value="Phage_T5_Orf172_DNA-bd"/>
</dbReference>
<dbReference type="EMBL" id="EQ962656">
    <property type="protein sequence ID" value="EED16654.1"/>
    <property type="molecule type" value="Genomic_DNA"/>
</dbReference>
<evidence type="ECO:0000313" key="4">
    <source>
        <dbReference type="Proteomes" id="UP000001745"/>
    </source>
</evidence>